<accession>A0ABQ7FUW0</accession>
<feature type="region of interest" description="Disordered" evidence="1">
    <location>
        <begin position="1"/>
        <end position="75"/>
    </location>
</feature>
<dbReference type="Proteomes" id="UP000815325">
    <property type="component" value="Unassembled WGS sequence"/>
</dbReference>
<reference evidence="2" key="1">
    <citation type="submission" date="2017-08" db="EMBL/GenBank/DDBJ databases">
        <authorList>
            <person name="Polle J.E."/>
            <person name="Barry K."/>
            <person name="Cushman J."/>
            <person name="Schmutz J."/>
            <person name="Tran D."/>
            <person name="Hathwaick L.T."/>
            <person name="Yim W.C."/>
            <person name="Jenkins J."/>
            <person name="Mckie-Krisberg Z.M."/>
            <person name="Prochnik S."/>
            <person name="Lindquist E."/>
            <person name="Dockter R.B."/>
            <person name="Adam C."/>
            <person name="Molina H."/>
            <person name="Bunkerborg J."/>
            <person name="Jin E."/>
            <person name="Buchheim M."/>
            <person name="Magnuson J."/>
        </authorList>
    </citation>
    <scope>NUCLEOTIDE SEQUENCE</scope>
    <source>
        <strain evidence="2">CCAP 19/18</strain>
    </source>
</reference>
<proteinExistence type="predicted"/>
<gene>
    <name evidence="2" type="ORF">DUNSADRAFT_4241</name>
</gene>
<evidence type="ECO:0000256" key="1">
    <source>
        <dbReference type="SAM" id="MobiDB-lite"/>
    </source>
</evidence>
<protein>
    <recommendedName>
        <fullName evidence="4">Encoded protein</fullName>
    </recommendedName>
</protein>
<evidence type="ECO:0008006" key="4">
    <source>
        <dbReference type="Google" id="ProtNLM"/>
    </source>
</evidence>
<evidence type="ECO:0000313" key="2">
    <source>
        <dbReference type="EMBL" id="KAF5826192.1"/>
    </source>
</evidence>
<feature type="compositionally biased region" description="Basic and acidic residues" evidence="1">
    <location>
        <begin position="1"/>
        <end position="10"/>
    </location>
</feature>
<comment type="caution">
    <text evidence="2">The sequence shown here is derived from an EMBL/GenBank/DDBJ whole genome shotgun (WGS) entry which is preliminary data.</text>
</comment>
<keyword evidence="3" id="KW-1185">Reference proteome</keyword>
<dbReference type="EMBL" id="MU071209">
    <property type="protein sequence ID" value="KAF5826192.1"/>
    <property type="molecule type" value="Genomic_DNA"/>
</dbReference>
<name>A0ABQ7FUW0_DUNSA</name>
<evidence type="ECO:0000313" key="3">
    <source>
        <dbReference type="Proteomes" id="UP000815325"/>
    </source>
</evidence>
<sequence>MTRQKLRSDDMDQGGPWVNMASQGSTEPHCVTSPINPSSGGHLFSRSVKATMDGHNANARLPGTASPGGTLKPLGSYKEGVLAGGVL</sequence>
<organism evidence="2 3">
    <name type="scientific">Dunaliella salina</name>
    <name type="common">Green alga</name>
    <name type="synonym">Protococcus salinus</name>
    <dbReference type="NCBI Taxonomy" id="3046"/>
    <lineage>
        <taxon>Eukaryota</taxon>
        <taxon>Viridiplantae</taxon>
        <taxon>Chlorophyta</taxon>
        <taxon>core chlorophytes</taxon>
        <taxon>Chlorophyceae</taxon>
        <taxon>CS clade</taxon>
        <taxon>Chlamydomonadales</taxon>
        <taxon>Dunaliellaceae</taxon>
        <taxon>Dunaliella</taxon>
    </lineage>
</organism>